<dbReference type="InterPro" id="IPR011206">
    <property type="entry name" value="Citrate_lyase_beta/mcl1/mcl2"/>
</dbReference>
<dbReference type="AlphaFoldDB" id="A0A918WHT1"/>
<evidence type="ECO:0000256" key="6">
    <source>
        <dbReference type="PIRSR" id="PIRSR015582-2"/>
    </source>
</evidence>
<dbReference type="GO" id="GO:0003824">
    <property type="term" value="F:catalytic activity"/>
    <property type="evidence" value="ECO:0007669"/>
    <property type="project" value="InterPro"/>
</dbReference>
<dbReference type="PANTHER" id="PTHR32308">
    <property type="entry name" value="LYASE BETA SUBUNIT, PUTATIVE (AFU_ORTHOLOGUE AFUA_4G13030)-RELATED"/>
    <property type="match status" value="1"/>
</dbReference>
<dbReference type="InterPro" id="IPR015813">
    <property type="entry name" value="Pyrv/PenolPyrv_kinase-like_dom"/>
</dbReference>
<feature type="binding site" evidence="6">
    <location>
        <position position="114"/>
    </location>
    <ligand>
        <name>Mg(2+)</name>
        <dbReference type="ChEBI" id="CHEBI:18420"/>
    </ligand>
</feature>
<evidence type="ECO:0000256" key="3">
    <source>
        <dbReference type="ARBA" id="ARBA00022723"/>
    </source>
</evidence>
<proteinExistence type="inferred from homology"/>
<feature type="binding site" evidence="6">
    <location>
        <position position="88"/>
    </location>
    <ligand>
        <name>Mg(2+)</name>
        <dbReference type="ChEBI" id="CHEBI:18420"/>
    </ligand>
</feature>
<evidence type="ECO:0000256" key="1">
    <source>
        <dbReference type="ARBA" id="ARBA00001946"/>
    </source>
</evidence>
<dbReference type="InterPro" id="IPR005000">
    <property type="entry name" value="Aldolase/citrate-lyase_domain"/>
</dbReference>
<evidence type="ECO:0000313" key="9">
    <source>
        <dbReference type="Proteomes" id="UP000638981"/>
    </source>
</evidence>
<dbReference type="PIRSF" id="PIRSF015582">
    <property type="entry name" value="Cit_lyase_B"/>
    <property type="match status" value="1"/>
</dbReference>
<evidence type="ECO:0000256" key="4">
    <source>
        <dbReference type="ARBA" id="ARBA00022842"/>
    </source>
</evidence>
<comment type="caution">
    <text evidence="8">The sequence shown here is derived from an EMBL/GenBank/DDBJ whole genome shotgun (WGS) entry which is preliminary data.</text>
</comment>
<evidence type="ECO:0000259" key="7">
    <source>
        <dbReference type="Pfam" id="PF03328"/>
    </source>
</evidence>
<evidence type="ECO:0000256" key="2">
    <source>
        <dbReference type="ARBA" id="ARBA00005568"/>
    </source>
</evidence>
<evidence type="ECO:0000313" key="8">
    <source>
        <dbReference type="EMBL" id="GHC52832.1"/>
    </source>
</evidence>
<dbReference type="Proteomes" id="UP000638981">
    <property type="component" value="Unassembled WGS sequence"/>
</dbReference>
<feature type="binding site" evidence="5">
    <location>
        <position position="88"/>
    </location>
    <ligand>
        <name>substrate</name>
    </ligand>
</feature>
<feature type="domain" description="HpcH/HpaI aldolase/citrate lyase" evidence="7">
    <location>
        <begin position="3"/>
        <end position="182"/>
    </location>
</feature>
<gene>
    <name evidence="8" type="primary">mcl2</name>
    <name evidence="8" type="ORF">GCM10007315_14260</name>
</gene>
<keyword evidence="3 6" id="KW-0479">Metal-binding</keyword>
<dbReference type="SUPFAM" id="SSF51621">
    <property type="entry name" value="Phosphoenolpyruvate/pyruvate domain"/>
    <property type="match status" value="1"/>
</dbReference>
<dbReference type="GO" id="GO:0000287">
    <property type="term" value="F:magnesium ion binding"/>
    <property type="evidence" value="ECO:0007669"/>
    <property type="project" value="TreeGrafter"/>
</dbReference>
<feature type="binding site" evidence="5">
    <location>
        <position position="43"/>
    </location>
    <ligand>
        <name>substrate</name>
    </ligand>
</feature>
<sequence length="250" mass="25796">MPCDALIFDLEDAVAPAAKDAARAALRAALEQGGYGPRFRMVRVNGRGTPGFAEDCTLAGIADALVLPKVNHAADLDGIDAPLWPMLETPLGILNAASIAAHPQVQGLIVGTNDLLKDLRARATPDRLALLPSLGLAVLAARAAGKVVLDGVLNALDDPAALQAECEQGRTLGFDGKTLIHPAQIATANAVFGPSDTELAEAQALIAAHDQAMAQGQAVAVHQGRIVESLHVTEATRLLELAKTIAAAGR</sequence>
<keyword evidence="4 6" id="KW-0460">Magnesium</keyword>
<accession>A0A918WHT1</accession>
<dbReference type="GO" id="GO:0006107">
    <property type="term" value="P:oxaloacetate metabolic process"/>
    <property type="evidence" value="ECO:0007669"/>
    <property type="project" value="TreeGrafter"/>
</dbReference>
<name>A0A918WHT1_9RHOB</name>
<dbReference type="EMBL" id="BMYJ01000004">
    <property type="protein sequence ID" value="GHC52832.1"/>
    <property type="molecule type" value="Genomic_DNA"/>
</dbReference>
<dbReference type="PANTHER" id="PTHR32308:SF10">
    <property type="entry name" value="CITRATE LYASE SUBUNIT BETA"/>
    <property type="match status" value="1"/>
</dbReference>
<protein>
    <submittedName>
        <fullName evidence="8">(3S)-malyl-CoA thioesterase</fullName>
    </submittedName>
</protein>
<keyword evidence="9" id="KW-1185">Reference proteome</keyword>
<evidence type="ECO:0000256" key="5">
    <source>
        <dbReference type="PIRSR" id="PIRSR015582-1"/>
    </source>
</evidence>
<dbReference type="Pfam" id="PF03328">
    <property type="entry name" value="HpcH_HpaI"/>
    <property type="match status" value="1"/>
</dbReference>
<dbReference type="InterPro" id="IPR040442">
    <property type="entry name" value="Pyrv_kinase-like_dom_sf"/>
</dbReference>
<reference evidence="8" key="1">
    <citation type="journal article" date="2014" name="Int. J. Syst. Evol. Microbiol.">
        <title>Complete genome sequence of Corynebacterium casei LMG S-19264T (=DSM 44701T), isolated from a smear-ripened cheese.</title>
        <authorList>
            <consortium name="US DOE Joint Genome Institute (JGI-PGF)"/>
            <person name="Walter F."/>
            <person name="Albersmeier A."/>
            <person name="Kalinowski J."/>
            <person name="Ruckert C."/>
        </authorList>
    </citation>
    <scope>NUCLEOTIDE SEQUENCE</scope>
    <source>
        <strain evidence="8">KCTC 23310</strain>
    </source>
</reference>
<dbReference type="Gene3D" id="3.20.20.60">
    <property type="entry name" value="Phosphoenolpyruvate-binding domains"/>
    <property type="match status" value="1"/>
</dbReference>
<comment type="cofactor">
    <cofactor evidence="1">
        <name>Mg(2+)</name>
        <dbReference type="ChEBI" id="CHEBI:18420"/>
    </cofactor>
</comment>
<comment type="similarity">
    <text evidence="2">Belongs to the HpcH/HpaI aldolase family.</text>
</comment>
<organism evidence="8 9">
    <name type="scientific">Neogemmobacter tilapiae</name>
    <dbReference type="NCBI Taxonomy" id="875041"/>
    <lineage>
        <taxon>Bacteria</taxon>
        <taxon>Pseudomonadati</taxon>
        <taxon>Pseudomonadota</taxon>
        <taxon>Alphaproteobacteria</taxon>
        <taxon>Rhodobacterales</taxon>
        <taxon>Paracoccaceae</taxon>
        <taxon>Neogemmobacter</taxon>
    </lineage>
</organism>
<reference evidence="8" key="2">
    <citation type="submission" date="2020-09" db="EMBL/GenBank/DDBJ databases">
        <authorList>
            <person name="Sun Q."/>
            <person name="Kim S."/>
        </authorList>
    </citation>
    <scope>NUCLEOTIDE SEQUENCE</scope>
    <source>
        <strain evidence="8">KCTC 23310</strain>
    </source>
</reference>